<dbReference type="RefSeq" id="WP_114914357.1">
    <property type="nucleotide sequence ID" value="NZ_CP031264.1"/>
</dbReference>
<gene>
    <name evidence="3" type="ORF">C7M71_013535</name>
</gene>
<dbReference type="SMART" id="SM00880">
    <property type="entry name" value="CHAD"/>
    <property type="match status" value="1"/>
</dbReference>
<dbReference type="InterPro" id="IPR038186">
    <property type="entry name" value="CHAD_dom_sf"/>
</dbReference>
<proteinExistence type="predicted"/>
<sequence>MTDALSPAPQPGALPTAVAVTTAVTPAATSTATTVATTAGEVLTAYLTAQAATFLRALPVVRGAPGGSPGAAGGQAAGQTDELLRTVRRVGGALHTFAAMVEPGWARQLRDELRWLRDLLTQEPSCNRRLARLLASLDSLTGTAAADRQPPRPGGPQPGATGMLAGHPGAAKARALLERQLTVARARVHTAALQELRSARLHALADRMALLTGEVPLTAVAGGPADEVLPPQAATALRSLVDAVESLPLVRAGAAYNGDALHRLRAAERALPDAGTAADADADTALGSDDAPWLLVRTLAERARCALEVCEPLLGGQAPDTVVRLAALGRVLERHQDACDAAATAATAARTPRITPATAYVLGVVHADQRLEVEAARYAFGRAWPDAAGSAWTPWPKA</sequence>
<evidence type="ECO:0000313" key="3">
    <source>
        <dbReference type="EMBL" id="AXI78310.1"/>
    </source>
</evidence>
<dbReference type="OrthoDB" id="4350303at2"/>
<dbReference type="EMBL" id="CP031264">
    <property type="protein sequence ID" value="AXI78310.1"/>
    <property type="molecule type" value="Genomic_DNA"/>
</dbReference>
<dbReference type="PROSITE" id="PS51708">
    <property type="entry name" value="CHAD"/>
    <property type="match status" value="1"/>
</dbReference>
<feature type="domain" description="CHAD" evidence="2">
    <location>
        <begin position="36"/>
        <end position="389"/>
    </location>
</feature>
<evidence type="ECO:0000313" key="4">
    <source>
        <dbReference type="Proteomes" id="UP000249340"/>
    </source>
</evidence>
<feature type="region of interest" description="Disordered" evidence="1">
    <location>
        <begin position="142"/>
        <end position="167"/>
    </location>
</feature>
<reference evidence="4" key="1">
    <citation type="submission" date="2018-07" db="EMBL/GenBank/DDBJ databases">
        <title>Streptacidiphilus bronchialis DSM 106435 chromosome.</title>
        <authorList>
            <person name="Batra D."/>
            <person name="Gulvik C.A."/>
        </authorList>
    </citation>
    <scope>NUCLEOTIDE SEQUENCE [LARGE SCALE GENOMIC DNA]</scope>
    <source>
        <strain evidence="4">DSM 106435</strain>
    </source>
</reference>
<dbReference type="Proteomes" id="UP000249340">
    <property type="component" value="Chromosome"/>
</dbReference>
<dbReference type="Pfam" id="PF05235">
    <property type="entry name" value="CHAD"/>
    <property type="match status" value="1"/>
</dbReference>
<evidence type="ECO:0000256" key="1">
    <source>
        <dbReference type="SAM" id="MobiDB-lite"/>
    </source>
</evidence>
<evidence type="ECO:0000259" key="2">
    <source>
        <dbReference type="PROSITE" id="PS51708"/>
    </source>
</evidence>
<name>A0A345SX55_9ACTN</name>
<organism evidence="3 4">
    <name type="scientific">Peterkaempfera bronchialis</name>
    <dbReference type="NCBI Taxonomy" id="2126346"/>
    <lineage>
        <taxon>Bacteria</taxon>
        <taxon>Bacillati</taxon>
        <taxon>Actinomycetota</taxon>
        <taxon>Actinomycetes</taxon>
        <taxon>Kitasatosporales</taxon>
        <taxon>Streptomycetaceae</taxon>
        <taxon>Peterkaempfera</taxon>
    </lineage>
</organism>
<accession>A0A345SX55</accession>
<protein>
    <submittedName>
        <fullName evidence="3">CHAD domain-containing protein</fullName>
    </submittedName>
</protein>
<dbReference type="InterPro" id="IPR007899">
    <property type="entry name" value="CHAD_dom"/>
</dbReference>
<keyword evidence="4" id="KW-1185">Reference proteome</keyword>
<dbReference type="KEGG" id="stri:C7M71_013535"/>
<dbReference type="AlphaFoldDB" id="A0A345SX55"/>
<dbReference type="Gene3D" id="1.40.20.10">
    <property type="entry name" value="CHAD domain"/>
    <property type="match status" value="1"/>
</dbReference>